<dbReference type="EMBL" id="BARW01033270">
    <property type="protein sequence ID" value="GAJ07950.1"/>
    <property type="molecule type" value="Genomic_DNA"/>
</dbReference>
<gene>
    <name evidence="1" type="ORF">S12H4_52434</name>
</gene>
<protein>
    <submittedName>
        <fullName evidence="1">Uncharacterized protein</fullName>
    </submittedName>
</protein>
<proteinExistence type="predicted"/>
<accession>X1VJG6</accession>
<sequence length="40" mass="4790">TEEQKKFIEMGINYIKLGKIVKTKSNSRSLQFTRRSIFLR</sequence>
<dbReference type="AlphaFoldDB" id="X1VJG6"/>
<reference evidence="1" key="1">
    <citation type="journal article" date="2014" name="Front. Microbiol.">
        <title>High frequency of phylogenetically diverse reductive dehalogenase-homologous genes in deep subseafloor sedimentary metagenomes.</title>
        <authorList>
            <person name="Kawai M."/>
            <person name="Futagami T."/>
            <person name="Toyoda A."/>
            <person name="Takaki Y."/>
            <person name="Nishi S."/>
            <person name="Hori S."/>
            <person name="Arai W."/>
            <person name="Tsubouchi T."/>
            <person name="Morono Y."/>
            <person name="Uchiyama I."/>
            <person name="Ito T."/>
            <person name="Fujiyama A."/>
            <person name="Inagaki F."/>
            <person name="Takami H."/>
        </authorList>
    </citation>
    <scope>NUCLEOTIDE SEQUENCE</scope>
    <source>
        <strain evidence="1">Expedition CK06-06</strain>
    </source>
</reference>
<comment type="caution">
    <text evidence="1">The sequence shown here is derived from an EMBL/GenBank/DDBJ whole genome shotgun (WGS) entry which is preliminary data.</text>
</comment>
<name>X1VJG6_9ZZZZ</name>
<organism evidence="1">
    <name type="scientific">marine sediment metagenome</name>
    <dbReference type="NCBI Taxonomy" id="412755"/>
    <lineage>
        <taxon>unclassified sequences</taxon>
        <taxon>metagenomes</taxon>
        <taxon>ecological metagenomes</taxon>
    </lineage>
</organism>
<evidence type="ECO:0000313" key="1">
    <source>
        <dbReference type="EMBL" id="GAJ07950.1"/>
    </source>
</evidence>
<feature type="non-terminal residue" evidence="1">
    <location>
        <position position="1"/>
    </location>
</feature>